<evidence type="ECO:0000256" key="3">
    <source>
        <dbReference type="SAM" id="Coils"/>
    </source>
</evidence>
<organism evidence="5 6">
    <name type="scientific">Candidatus Deianiraea vastatrix</name>
    <dbReference type="NCBI Taxonomy" id="2163644"/>
    <lineage>
        <taxon>Bacteria</taxon>
        <taxon>Pseudomonadati</taxon>
        <taxon>Pseudomonadota</taxon>
        <taxon>Alphaproteobacteria</taxon>
        <taxon>Rickettsiales</taxon>
        <taxon>Candidatus Deianiraeaceae</taxon>
        <taxon>Candidatus Deianiraea</taxon>
    </lineage>
</organism>
<keyword evidence="1" id="KW-0238">DNA-binding</keyword>
<protein>
    <submittedName>
        <fullName evidence="5">Recombinase family protein</fullName>
    </submittedName>
</protein>
<evidence type="ECO:0000313" key="6">
    <source>
        <dbReference type="Proteomes" id="UP000321934"/>
    </source>
</evidence>
<dbReference type="Pfam" id="PF00239">
    <property type="entry name" value="Resolvase"/>
    <property type="match status" value="1"/>
</dbReference>
<dbReference type="RefSeq" id="WP_410519471.1">
    <property type="nucleotide sequence ID" value="NZ_CP029077.1"/>
</dbReference>
<dbReference type="AlphaFoldDB" id="A0A5B8XGA1"/>
<dbReference type="Gene3D" id="3.40.50.1390">
    <property type="entry name" value="Resolvase, N-terminal catalytic domain"/>
    <property type="match status" value="1"/>
</dbReference>
<evidence type="ECO:0000256" key="2">
    <source>
        <dbReference type="ARBA" id="ARBA00023172"/>
    </source>
</evidence>
<proteinExistence type="predicted"/>
<reference evidence="5 6" key="1">
    <citation type="journal article" date="2019" name="ISME J.">
        <title>Deianiraea, an extracellular bacterium associated with the ciliate Paramecium, suggests an alternative scenario for the evolution of Rickettsiales.</title>
        <authorList>
            <person name="Castelli M."/>
            <person name="Sabaneyeva E."/>
            <person name="Lanzoni O."/>
            <person name="Lebedeva N."/>
            <person name="Floriano A.M."/>
            <person name="Gaiarsa S."/>
            <person name="Benken K."/>
            <person name="Modeo L."/>
            <person name="Bandi C."/>
            <person name="Potekhin A."/>
            <person name="Sassera D."/>
            <person name="Petroni G."/>
        </authorList>
    </citation>
    <scope>NUCLEOTIDE SEQUENCE [LARGE SCALE GENOMIC DNA]</scope>
    <source>
        <strain evidence="5">CyL4-1</strain>
    </source>
</reference>
<dbReference type="EMBL" id="CP029077">
    <property type="protein sequence ID" value="QED22977.1"/>
    <property type="molecule type" value="Genomic_DNA"/>
</dbReference>
<feature type="domain" description="Recombinase" evidence="4">
    <location>
        <begin position="157"/>
        <end position="275"/>
    </location>
</feature>
<sequence length="516" mass="59928">MKKAIIWARVSSQEQANEGHSIEAQLKNNREYCKKHDFEIIREFEVVESSKTSNRPKFYEMMTFIEKQKEKIHIITQASDRLHRDYSAFAIINDLKDEGKIVVHFTRNNEIYDQDSDDIKYHLDQVLSKHEIKKLGKRVKTVLQSKLEKGENIRRLPVGYLKIKDNITGVENTILDPVRAPLIKKMFEMYSLGSYSLGDLEKFAKEYNLTNTFYAGSTQTLSKNVISNMLKDPFYYGEMLVKSHGDKLYPHKYDKLITKELFDECQRVNSGRCKENNRDKAIQTAKEGKDFVFRSLITCASSGRTATTDEKLDDRGYINNYLIVRNPEDIKKKVYVREKDILAEVSNVFAKIKFPNEMLEIVTENLKKTHDFEQEHYQIKLNDIESRIKSEEQKQNRLLDALLNGSITQPIFANKKAEIEQNISNLEKERAMYKSADKNFKNAVITAFQLASRLHDIFLVSKNCEKREIINFVFSKLELKGKTLGYSLRCPFDMMLENAGCNDWLPGLGSNQRPIG</sequence>
<evidence type="ECO:0000256" key="1">
    <source>
        <dbReference type="ARBA" id="ARBA00023125"/>
    </source>
</evidence>
<keyword evidence="6" id="KW-1185">Reference proteome</keyword>
<dbReference type="InterPro" id="IPR038109">
    <property type="entry name" value="DNA_bind_recomb_sf"/>
</dbReference>
<dbReference type="InterPro" id="IPR011109">
    <property type="entry name" value="DNA_bind_recombinase_dom"/>
</dbReference>
<evidence type="ECO:0000259" key="4">
    <source>
        <dbReference type="PROSITE" id="PS51737"/>
    </source>
</evidence>
<evidence type="ECO:0000313" key="5">
    <source>
        <dbReference type="EMBL" id="QED22977.1"/>
    </source>
</evidence>
<dbReference type="CDD" id="cd00338">
    <property type="entry name" value="Ser_Recombinase"/>
    <property type="match status" value="1"/>
</dbReference>
<accession>A0A5B8XGA1</accession>
<dbReference type="PANTHER" id="PTHR30461:SF2">
    <property type="entry name" value="SERINE RECOMBINASE PINE-RELATED"/>
    <property type="match status" value="1"/>
</dbReference>
<dbReference type="Proteomes" id="UP000321934">
    <property type="component" value="Chromosome"/>
</dbReference>
<dbReference type="InterPro" id="IPR050639">
    <property type="entry name" value="SSR_resolvase"/>
</dbReference>
<dbReference type="InterPro" id="IPR006119">
    <property type="entry name" value="Resolv_N"/>
</dbReference>
<keyword evidence="2" id="KW-0233">DNA recombination</keyword>
<feature type="coiled-coil region" evidence="3">
    <location>
        <begin position="374"/>
        <end position="436"/>
    </location>
</feature>
<dbReference type="GO" id="GO:0000150">
    <property type="term" value="F:DNA strand exchange activity"/>
    <property type="evidence" value="ECO:0007669"/>
    <property type="project" value="InterPro"/>
</dbReference>
<dbReference type="PROSITE" id="PS51737">
    <property type="entry name" value="RECOMBINASE_DNA_BIND"/>
    <property type="match status" value="1"/>
</dbReference>
<dbReference type="Gene3D" id="3.90.1750.20">
    <property type="entry name" value="Putative Large Serine Recombinase, Chain B, Domain 2"/>
    <property type="match status" value="1"/>
</dbReference>
<keyword evidence="3" id="KW-0175">Coiled coil</keyword>
<gene>
    <name evidence="5" type="ORF">Deia_00169</name>
</gene>
<name>A0A5B8XGA1_9RICK</name>
<dbReference type="SMART" id="SM00857">
    <property type="entry name" value="Resolvase"/>
    <property type="match status" value="1"/>
</dbReference>
<dbReference type="SUPFAM" id="SSF53041">
    <property type="entry name" value="Resolvase-like"/>
    <property type="match status" value="1"/>
</dbReference>
<dbReference type="GO" id="GO:0003677">
    <property type="term" value="F:DNA binding"/>
    <property type="evidence" value="ECO:0007669"/>
    <property type="project" value="UniProtKB-KW"/>
</dbReference>
<dbReference type="Pfam" id="PF07508">
    <property type="entry name" value="Recombinase"/>
    <property type="match status" value="1"/>
</dbReference>
<dbReference type="InterPro" id="IPR036162">
    <property type="entry name" value="Resolvase-like_N_sf"/>
</dbReference>
<dbReference type="PANTHER" id="PTHR30461">
    <property type="entry name" value="DNA-INVERTASE FROM LAMBDOID PROPHAGE"/>
    <property type="match status" value="1"/>
</dbReference>